<dbReference type="PATRIC" id="fig|1423727.3.peg.852"/>
<protein>
    <recommendedName>
        <fullName evidence="3">Transcriptional regulator TetR C-terminal Firmicutes type domain-containing protein</fullName>
    </recommendedName>
</protein>
<evidence type="ECO:0008006" key="3">
    <source>
        <dbReference type="Google" id="ProtNLM"/>
    </source>
</evidence>
<dbReference type="EMBL" id="AYZQ01000011">
    <property type="protein sequence ID" value="KRM71124.1"/>
    <property type="molecule type" value="Genomic_DNA"/>
</dbReference>
<dbReference type="Proteomes" id="UP000051672">
    <property type="component" value="Unassembled WGS sequence"/>
</dbReference>
<proteinExistence type="predicted"/>
<reference evidence="1 2" key="1">
    <citation type="journal article" date="2015" name="Genome Announc.">
        <title>Expanding the biotechnology potential of lactobacilli through comparative genomics of 213 strains and associated genera.</title>
        <authorList>
            <person name="Sun Z."/>
            <person name="Harris H.M."/>
            <person name="McCann A."/>
            <person name="Guo C."/>
            <person name="Argimon S."/>
            <person name="Zhang W."/>
            <person name="Yang X."/>
            <person name="Jeffery I.B."/>
            <person name="Cooney J.C."/>
            <person name="Kagawa T.F."/>
            <person name="Liu W."/>
            <person name="Song Y."/>
            <person name="Salvetti E."/>
            <person name="Wrobel A."/>
            <person name="Rasinkangas P."/>
            <person name="Parkhill J."/>
            <person name="Rea M.C."/>
            <person name="O'Sullivan O."/>
            <person name="Ritari J."/>
            <person name="Douillard F.P."/>
            <person name="Paul Ross R."/>
            <person name="Yang R."/>
            <person name="Briner A.E."/>
            <person name="Felis G.E."/>
            <person name="de Vos W.M."/>
            <person name="Barrangou R."/>
            <person name="Klaenhammer T.R."/>
            <person name="Caufield P.W."/>
            <person name="Cui Y."/>
            <person name="Zhang H."/>
            <person name="O'Toole P.W."/>
        </authorList>
    </citation>
    <scope>NUCLEOTIDE SEQUENCE [LARGE SCALE GENOMIC DNA]</scope>
    <source>
        <strain evidence="1 2">DSM 23927</strain>
    </source>
</reference>
<gene>
    <name evidence="1" type="ORF">FC34_GL000845</name>
</gene>
<dbReference type="Gene3D" id="1.10.357.10">
    <property type="entry name" value="Tetracycline Repressor, domain 2"/>
    <property type="match status" value="1"/>
</dbReference>
<comment type="caution">
    <text evidence="1">The sequence shown here is derived from an EMBL/GenBank/DDBJ whole genome shotgun (WGS) entry which is preliminary data.</text>
</comment>
<accession>A0A0R2AZD3</accession>
<evidence type="ECO:0000313" key="2">
    <source>
        <dbReference type="Proteomes" id="UP000051672"/>
    </source>
</evidence>
<sequence>MFKLYTDYIDGNPELLARHINDLSRSLIAATGIADDTIISSILQAFSCFSTSAFAPAWNNQTRNQFEAVWSLVRPGVQAALYNQNLD</sequence>
<keyword evidence="2" id="KW-1185">Reference proteome</keyword>
<name>A0A0R2AZD3_9LACO</name>
<evidence type="ECO:0000313" key="1">
    <source>
        <dbReference type="EMBL" id="KRM71124.1"/>
    </source>
</evidence>
<organism evidence="1 2">
    <name type="scientific">Lacticaseibacillus brantae DSM 23927</name>
    <dbReference type="NCBI Taxonomy" id="1423727"/>
    <lineage>
        <taxon>Bacteria</taxon>
        <taxon>Bacillati</taxon>
        <taxon>Bacillota</taxon>
        <taxon>Bacilli</taxon>
        <taxon>Lactobacillales</taxon>
        <taxon>Lactobacillaceae</taxon>
        <taxon>Lacticaseibacillus</taxon>
    </lineage>
</organism>
<dbReference type="AlphaFoldDB" id="A0A0R2AZD3"/>